<keyword evidence="6 8" id="KW-0378">Hydrolase</keyword>
<comment type="subcellular location">
    <subcellularLocation>
        <location evidence="1 8">Secreted</location>
        <location evidence="1 8">Cell wall</location>
    </subcellularLocation>
</comment>
<dbReference type="CDD" id="cd15798">
    <property type="entry name" value="PMEI-like_3"/>
    <property type="match status" value="1"/>
</dbReference>
<dbReference type="EMBL" id="CM017326">
    <property type="protein sequence ID" value="KAE8076328.1"/>
    <property type="molecule type" value="Genomic_DNA"/>
</dbReference>
<evidence type="ECO:0000256" key="5">
    <source>
        <dbReference type="ARBA" id="ARBA00022512"/>
    </source>
</evidence>
<dbReference type="InterPro" id="IPR012334">
    <property type="entry name" value="Pectin_lyas_fold"/>
</dbReference>
<dbReference type="InterPro" id="IPR006501">
    <property type="entry name" value="Pectinesterase_inhib_dom"/>
</dbReference>
<comment type="similarity">
    <text evidence="4">In the C-terminal section; belongs to the pectinesterase family.</text>
</comment>
<dbReference type="InterPro" id="IPR000070">
    <property type="entry name" value="Pectinesterase_cat"/>
</dbReference>
<keyword evidence="8" id="KW-0964">Secreted</keyword>
<dbReference type="NCBIfam" id="TIGR01614">
    <property type="entry name" value="PME_inhib"/>
    <property type="match status" value="1"/>
</dbReference>
<dbReference type="Gene3D" id="2.160.20.10">
    <property type="entry name" value="Single-stranded right-handed beta-helix, Pectin lyase-like"/>
    <property type="match status" value="1"/>
</dbReference>
<dbReference type="FunFam" id="2.160.20.10:FF:000001">
    <property type="entry name" value="Pectinesterase"/>
    <property type="match status" value="1"/>
</dbReference>
<evidence type="ECO:0000256" key="1">
    <source>
        <dbReference type="ARBA" id="ARBA00004191"/>
    </source>
</evidence>
<comment type="similarity">
    <text evidence="3">In the N-terminal section; belongs to the PMEI family.</text>
</comment>
<accession>A0A5N6RE38</accession>
<feature type="domain" description="Pectinesterase inhibitor" evidence="9">
    <location>
        <begin position="25"/>
        <end position="170"/>
    </location>
</feature>
<dbReference type="GO" id="GO:0045490">
    <property type="term" value="P:pectin catabolic process"/>
    <property type="evidence" value="ECO:0007669"/>
    <property type="project" value="UniProtKB-UniRule"/>
</dbReference>
<dbReference type="PROSITE" id="PS00800">
    <property type="entry name" value="PECTINESTERASE_1"/>
    <property type="match status" value="1"/>
</dbReference>
<dbReference type="Gene3D" id="1.20.140.40">
    <property type="entry name" value="Invertase/pectin methylesterase inhibitor family protein"/>
    <property type="match status" value="1"/>
</dbReference>
<feature type="chain" id="PRO_5024469319" description="Pectinesterase" evidence="8">
    <location>
        <begin position="28"/>
        <end position="518"/>
    </location>
</feature>
<sequence>MEKLAALAFLLSAFLLLVLIFPRSVHGATITSCNQTPYPEICNHFINTNFLPSTLDGADLKFPDLAHKVTMHQAIEAHQLISAMDTTLFNTKAKSAWKDCLELYEDTVNQINRSSGSNNPTDAVTWISASIANQQTCRNGFTDLDMSSNLQSFPNMLTNFSKLLSNVLAVNKASESKRNGGRRRLLSDGFPTWVSAADRKLLQSSGAGAPTANAVVAQDGSGNYKTISEAVAAAGGGGRFIIHVKAGVYKENVQVKKSNIMIIGDGIGATIVTGSKNANGGSTTFGSATFAISDSGDRFVARDITFENTAGPQNHQAVALRSGGDLSVFYRCSFKGYQDTLYVYSQRQFYRDCDIYGTQDFIFGDGVVVVQNCNIYVRKPLSGQKNTITAQARTDPNENTGIVVHNSRVAAAGDLSSVETYLGRPWQKYSRTVFMKSNLAGFINPAGWLPWSGSFALDTLYYGEYMNSGSGADTSRRVKWGGYHVITSPAEAGKFTVGNFLAGGSWISGSGVPFQSGL</sequence>
<reference evidence="10 11" key="1">
    <citation type="submission" date="2019-06" db="EMBL/GenBank/DDBJ databases">
        <title>A chromosomal-level reference genome of Carpinus fangiana (Coryloideae, Betulaceae).</title>
        <authorList>
            <person name="Yang X."/>
            <person name="Wang Z."/>
            <person name="Zhang L."/>
            <person name="Hao G."/>
            <person name="Liu J."/>
            <person name="Yang Y."/>
        </authorList>
    </citation>
    <scope>NUCLEOTIDE SEQUENCE [LARGE SCALE GENOMIC DNA]</scope>
    <source>
        <strain evidence="10">Cfa_2016G</strain>
        <tissue evidence="10">Leaf</tissue>
    </source>
</reference>
<evidence type="ECO:0000256" key="7">
    <source>
        <dbReference type="ARBA" id="ARBA00023085"/>
    </source>
</evidence>
<dbReference type="GO" id="GO:0042545">
    <property type="term" value="P:cell wall modification"/>
    <property type="evidence" value="ECO:0007669"/>
    <property type="project" value="UniProtKB-UniRule"/>
</dbReference>
<gene>
    <name evidence="10" type="ORF">FH972_014988</name>
</gene>
<dbReference type="Proteomes" id="UP000327013">
    <property type="component" value="Chromosome 6"/>
</dbReference>
<evidence type="ECO:0000256" key="6">
    <source>
        <dbReference type="ARBA" id="ARBA00022801"/>
    </source>
</evidence>
<dbReference type="SUPFAM" id="SSF101148">
    <property type="entry name" value="Plant invertase/pectin methylesterase inhibitor"/>
    <property type="match status" value="1"/>
</dbReference>
<protein>
    <recommendedName>
        <fullName evidence="8">Pectinesterase</fullName>
        <ecNumber evidence="8">3.1.1.11</ecNumber>
    </recommendedName>
</protein>
<dbReference type="SUPFAM" id="SSF51126">
    <property type="entry name" value="Pectin lyase-like"/>
    <property type="match status" value="1"/>
</dbReference>
<evidence type="ECO:0000256" key="8">
    <source>
        <dbReference type="RuleBase" id="RU000589"/>
    </source>
</evidence>
<dbReference type="OrthoDB" id="2019149at2759"/>
<feature type="signal peptide" evidence="8">
    <location>
        <begin position="1"/>
        <end position="27"/>
    </location>
</feature>
<dbReference type="InterPro" id="IPR018040">
    <property type="entry name" value="Pectinesterase_Tyr_AS"/>
</dbReference>
<dbReference type="GO" id="GO:0030599">
    <property type="term" value="F:pectinesterase activity"/>
    <property type="evidence" value="ECO:0007669"/>
    <property type="project" value="UniProtKB-UniRule"/>
</dbReference>
<keyword evidence="5 8" id="KW-0134">Cell wall</keyword>
<dbReference type="InterPro" id="IPR035513">
    <property type="entry name" value="Invertase/methylesterase_inhib"/>
</dbReference>
<evidence type="ECO:0000256" key="2">
    <source>
        <dbReference type="ARBA" id="ARBA00005184"/>
    </source>
</evidence>
<evidence type="ECO:0000259" key="9">
    <source>
        <dbReference type="SMART" id="SM00856"/>
    </source>
</evidence>
<dbReference type="EC" id="3.1.1.11" evidence="8"/>
<dbReference type="Pfam" id="PF01095">
    <property type="entry name" value="Pectinesterase"/>
    <property type="match status" value="1"/>
</dbReference>
<dbReference type="InterPro" id="IPR011050">
    <property type="entry name" value="Pectin_lyase_fold/virulence"/>
</dbReference>
<comment type="pathway">
    <text evidence="2 8">Glycan metabolism; pectin degradation; 2-dehydro-3-deoxy-D-gluconate from pectin: step 1/5.</text>
</comment>
<evidence type="ECO:0000313" key="10">
    <source>
        <dbReference type="EMBL" id="KAE8076328.1"/>
    </source>
</evidence>
<name>A0A5N6RE38_9ROSI</name>
<keyword evidence="8" id="KW-0961">Cell wall biogenesis/degradation</keyword>
<evidence type="ECO:0000256" key="4">
    <source>
        <dbReference type="ARBA" id="ARBA00007786"/>
    </source>
</evidence>
<dbReference type="SMART" id="SM00856">
    <property type="entry name" value="PMEI"/>
    <property type="match status" value="1"/>
</dbReference>
<dbReference type="UniPathway" id="UPA00545">
    <property type="reaction ID" value="UER00823"/>
</dbReference>
<dbReference type="Pfam" id="PF04043">
    <property type="entry name" value="PMEI"/>
    <property type="match status" value="1"/>
</dbReference>
<keyword evidence="11" id="KW-1185">Reference proteome</keyword>
<comment type="function">
    <text evidence="8">Acts in the modification of cell walls via demethylesterification of cell wall pectin.</text>
</comment>
<keyword evidence="8" id="KW-0732">Signal</keyword>
<comment type="catalytic activity">
    <reaction evidence="8">
        <text>[(1-&gt;4)-alpha-D-galacturonosyl methyl ester](n) + n H2O = [(1-&gt;4)-alpha-D-galacturonosyl](n) + n methanol + n H(+)</text>
        <dbReference type="Rhea" id="RHEA:22380"/>
        <dbReference type="Rhea" id="RHEA-COMP:14570"/>
        <dbReference type="Rhea" id="RHEA-COMP:14573"/>
        <dbReference type="ChEBI" id="CHEBI:15377"/>
        <dbReference type="ChEBI" id="CHEBI:15378"/>
        <dbReference type="ChEBI" id="CHEBI:17790"/>
        <dbReference type="ChEBI" id="CHEBI:140522"/>
        <dbReference type="ChEBI" id="CHEBI:140523"/>
        <dbReference type="EC" id="3.1.1.11"/>
    </reaction>
</comment>
<proteinExistence type="inferred from homology"/>
<organism evidence="10 11">
    <name type="scientific">Carpinus fangiana</name>
    <dbReference type="NCBI Taxonomy" id="176857"/>
    <lineage>
        <taxon>Eukaryota</taxon>
        <taxon>Viridiplantae</taxon>
        <taxon>Streptophyta</taxon>
        <taxon>Embryophyta</taxon>
        <taxon>Tracheophyta</taxon>
        <taxon>Spermatophyta</taxon>
        <taxon>Magnoliopsida</taxon>
        <taxon>eudicotyledons</taxon>
        <taxon>Gunneridae</taxon>
        <taxon>Pentapetalae</taxon>
        <taxon>rosids</taxon>
        <taxon>fabids</taxon>
        <taxon>Fagales</taxon>
        <taxon>Betulaceae</taxon>
        <taxon>Carpinus</taxon>
    </lineage>
</organism>
<keyword evidence="7 8" id="KW-0063">Aspartyl esterase</keyword>
<dbReference type="PANTHER" id="PTHR31707">
    <property type="entry name" value="PECTINESTERASE"/>
    <property type="match status" value="1"/>
</dbReference>
<dbReference type="GO" id="GO:0004857">
    <property type="term" value="F:enzyme inhibitor activity"/>
    <property type="evidence" value="ECO:0007669"/>
    <property type="project" value="InterPro"/>
</dbReference>
<dbReference type="AlphaFoldDB" id="A0A5N6RE38"/>
<evidence type="ECO:0000313" key="11">
    <source>
        <dbReference type="Proteomes" id="UP000327013"/>
    </source>
</evidence>
<evidence type="ECO:0000256" key="3">
    <source>
        <dbReference type="ARBA" id="ARBA00006027"/>
    </source>
</evidence>